<protein>
    <submittedName>
        <fullName evidence="1">Uncharacterized protein</fullName>
    </submittedName>
</protein>
<dbReference type="STRING" id="1117702.AQZ52_00585"/>
<dbReference type="EMBL" id="LLZS01000001">
    <property type="protein sequence ID" value="KUR73511.1"/>
    <property type="molecule type" value="Genomic_DNA"/>
</dbReference>
<name>A0A117UZ32_9SPHN</name>
<accession>A0A117UZ32</accession>
<reference evidence="1 2" key="1">
    <citation type="submission" date="2015-10" db="EMBL/GenBank/DDBJ databases">
        <title>Draft genome sequence of Novosphingobium fuchskuhlense DSM 25065 isolated from a surface water sample of the southwest basin of Lake Grosse Fuchskuhle.</title>
        <authorList>
            <person name="Ruckert C."/>
            <person name="Winkler A."/>
            <person name="Glaeser J."/>
            <person name="Grossart H.-P."/>
            <person name="Kalinowski J."/>
            <person name="Glaeser S."/>
        </authorList>
    </citation>
    <scope>NUCLEOTIDE SEQUENCE [LARGE SCALE GENOMIC DNA]</scope>
    <source>
        <strain evidence="1 2">FNE08-7</strain>
    </source>
</reference>
<evidence type="ECO:0000313" key="2">
    <source>
        <dbReference type="Proteomes" id="UP000058012"/>
    </source>
</evidence>
<keyword evidence="2" id="KW-1185">Reference proteome</keyword>
<proteinExistence type="predicted"/>
<dbReference type="AlphaFoldDB" id="A0A117UZ32"/>
<dbReference type="Proteomes" id="UP000058012">
    <property type="component" value="Unassembled WGS sequence"/>
</dbReference>
<sequence>MPKVRQNALADIRGLSGVDWQAGKDAARIGHRRIDDDIVDVRAFRHERQDINDDSLELRPEALGDERWFSAHLVILAELLNSTSSSPPPLFLRPIGSVSAFSR</sequence>
<gene>
    <name evidence="1" type="ORF">AQZ52_00585</name>
</gene>
<comment type="caution">
    <text evidence="1">The sequence shown here is derived from an EMBL/GenBank/DDBJ whole genome shotgun (WGS) entry which is preliminary data.</text>
</comment>
<evidence type="ECO:0000313" key="1">
    <source>
        <dbReference type="EMBL" id="KUR73511.1"/>
    </source>
</evidence>
<organism evidence="1 2">
    <name type="scientific">Novosphingobium fuchskuhlense</name>
    <dbReference type="NCBI Taxonomy" id="1117702"/>
    <lineage>
        <taxon>Bacteria</taxon>
        <taxon>Pseudomonadati</taxon>
        <taxon>Pseudomonadota</taxon>
        <taxon>Alphaproteobacteria</taxon>
        <taxon>Sphingomonadales</taxon>
        <taxon>Sphingomonadaceae</taxon>
        <taxon>Novosphingobium</taxon>
    </lineage>
</organism>